<proteinExistence type="inferred from homology"/>
<reference evidence="3 4" key="1">
    <citation type="submission" date="2021-03" db="EMBL/GenBank/DDBJ databases">
        <title>Gelidibacter sp. nov., isolated from costal sediment.</title>
        <authorList>
            <person name="Lun K.-Y."/>
        </authorList>
    </citation>
    <scope>NUCLEOTIDE SEQUENCE [LARGE SCALE GENOMIC DNA]</scope>
    <source>
        <strain evidence="3 4">DF109</strain>
    </source>
</reference>
<evidence type="ECO:0000313" key="4">
    <source>
        <dbReference type="Proteomes" id="UP000681315"/>
    </source>
</evidence>
<keyword evidence="4" id="KW-1185">Reference proteome</keyword>
<dbReference type="PANTHER" id="PTHR34477:SF1">
    <property type="entry name" value="UPF0213 PROTEIN YHBQ"/>
    <property type="match status" value="1"/>
</dbReference>
<dbReference type="PROSITE" id="PS50164">
    <property type="entry name" value="GIY_YIG"/>
    <property type="match status" value="1"/>
</dbReference>
<dbReference type="Gene3D" id="3.40.1440.10">
    <property type="entry name" value="GIY-YIG endonuclease"/>
    <property type="match status" value="1"/>
</dbReference>
<dbReference type="Pfam" id="PF01541">
    <property type="entry name" value="GIY-YIG"/>
    <property type="match status" value="1"/>
</dbReference>
<dbReference type="Proteomes" id="UP000681315">
    <property type="component" value="Unassembled WGS sequence"/>
</dbReference>
<dbReference type="RefSeq" id="WP_208232985.1">
    <property type="nucleotide sequence ID" value="NZ_JAGEVG010000005.1"/>
</dbReference>
<accession>A0ABS3SQ59</accession>
<gene>
    <name evidence="3" type="ORF">J4051_06180</name>
</gene>
<evidence type="ECO:0000259" key="2">
    <source>
        <dbReference type="PROSITE" id="PS50164"/>
    </source>
</evidence>
<dbReference type="PANTHER" id="PTHR34477">
    <property type="entry name" value="UPF0213 PROTEIN YHBQ"/>
    <property type="match status" value="1"/>
</dbReference>
<feature type="domain" description="GIY-YIG" evidence="2">
    <location>
        <begin position="1"/>
        <end position="78"/>
    </location>
</feature>
<dbReference type="InterPro" id="IPR035901">
    <property type="entry name" value="GIY-YIG_endonuc_sf"/>
</dbReference>
<dbReference type="SUPFAM" id="SSF82771">
    <property type="entry name" value="GIY-YIG endonuclease"/>
    <property type="match status" value="1"/>
</dbReference>
<dbReference type="EMBL" id="JAGEVG010000005">
    <property type="protein sequence ID" value="MBO3097847.1"/>
    <property type="molecule type" value="Genomic_DNA"/>
</dbReference>
<dbReference type="InterPro" id="IPR000305">
    <property type="entry name" value="GIY-YIG_endonuc"/>
</dbReference>
<comment type="caution">
    <text evidence="3">The sequence shown here is derived from an EMBL/GenBank/DDBJ whole genome shotgun (WGS) entry which is preliminary data.</text>
</comment>
<sequence>MIKIYVLKLEDNKYYVGQSTDTENRLKYHLKGKLGSEWTKKHKPLEEVEKIETNFTEVNEAMFLENSITIHYMKKYGWKNVRGGDYCTLDEERLRFLLCNNSDLGNEIIPILNKSNYNLNMYGVFIFTLKLQRGNYFIGKTKNLKIGVLKEFNGKGNEWCSMHKPLELTSVINVSKYPEEEQNRLLNNQVVKLMTEENWSKIRGGEYFRVCEENHRNKVMANTKLAIEPLPVQNSIWDKQ</sequence>
<protein>
    <submittedName>
        <fullName evidence="3">GIY-YIG nuclease family protein</fullName>
    </submittedName>
</protein>
<evidence type="ECO:0000256" key="1">
    <source>
        <dbReference type="ARBA" id="ARBA00007435"/>
    </source>
</evidence>
<organism evidence="3 4">
    <name type="scientific">Gelidibacter pelagius</name>
    <dbReference type="NCBI Taxonomy" id="2819985"/>
    <lineage>
        <taxon>Bacteria</taxon>
        <taxon>Pseudomonadati</taxon>
        <taxon>Bacteroidota</taxon>
        <taxon>Flavobacteriia</taxon>
        <taxon>Flavobacteriales</taxon>
        <taxon>Flavobacteriaceae</taxon>
        <taxon>Gelidibacter</taxon>
    </lineage>
</organism>
<dbReference type="CDD" id="cd00719">
    <property type="entry name" value="GIY-YIG_SF"/>
    <property type="match status" value="1"/>
</dbReference>
<comment type="similarity">
    <text evidence="1">Belongs to the UPF0213 family.</text>
</comment>
<name>A0ABS3SQ59_9FLAO</name>
<dbReference type="InterPro" id="IPR050190">
    <property type="entry name" value="UPF0213_domain"/>
</dbReference>
<evidence type="ECO:0000313" key="3">
    <source>
        <dbReference type="EMBL" id="MBO3097847.1"/>
    </source>
</evidence>